<feature type="compositionally biased region" description="Basic residues" evidence="1">
    <location>
        <begin position="47"/>
        <end position="76"/>
    </location>
</feature>
<dbReference type="Proteomes" id="UP001054945">
    <property type="component" value="Unassembled WGS sequence"/>
</dbReference>
<proteinExistence type="predicted"/>
<sequence length="134" mass="15423">MNKCKITITTFLKQTTRKEISDIHRCYTNSEINKRSTSISSRETTRTRNKRSGLKKSFKPLHSKKGKPSKQRKQRISAKLLPRKIGSLAPVPSSPYAHAPLLKKDKPRRPNPKPDSEDTYCLFFLVFGSWSDTF</sequence>
<organism evidence="2 3">
    <name type="scientific">Caerostris extrusa</name>
    <name type="common">Bark spider</name>
    <name type="synonym">Caerostris bankana</name>
    <dbReference type="NCBI Taxonomy" id="172846"/>
    <lineage>
        <taxon>Eukaryota</taxon>
        <taxon>Metazoa</taxon>
        <taxon>Ecdysozoa</taxon>
        <taxon>Arthropoda</taxon>
        <taxon>Chelicerata</taxon>
        <taxon>Arachnida</taxon>
        <taxon>Araneae</taxon>
        <taxon>Araneomorphae</taxon>
        <taxon>Entelegynae</taxon>
        <taxon>Araneoidea</taxon>
        <taxon>Araneidae</taxon>
        <taxon>Caerostris</taxon>
    </lineage>
</organism>
<dbReference type="EMBL" id="BPLR01019702">
    <property type="protein sequence ID" value="GIX70938.1"/>
    <property type="molecule type" value="Genomic_DNA"/>
</dbReference>
<evidence type="ECO:0000256" key="1">
    <source>
        <dbReference type="SAM" id="MobiDB-lite"/>
    </source>
</evidence>
<feature type="region of interest" description="Disordered" evidence="1">
    <location>
        <begin position="32"/>
        <end position="115"/>
    </location>
</feature>
<evidence type="ECO:0000313" key="2">
    <source>
        <dbReference type="EMBL" id="GIX70938.1"/>
    </source>
</evidence>
<accession>A0AAV4MGC4</accession>
<evidence type="ECO:0000313" key="3">
    <source>
        <dbReference type="Proteomes" id="UP001054945"/>
    </source>
</evidence>
<comment type="caution">
    <text evidence="2">The sequence shown here is derived from an EMBL/GenBank/DDBJ whole genome shotgun (WGS) entry which is preliminary data.</text>
</comment>
<dbReference type="AlphaFoldDB" id="A0AAV4MGC4"/>
<protein>
    <submittedName>
        <fullName evidence="2">Uncharacterized protein</fullName>
    </submittedName>
</protein>
<gene>
    <name evidence="2" type="ORF">CEXT_209161</name>
</gene>
<keyword evidence="3" id="KW-1185">Reference proteome</keyword>
<reference evidence="2 3" key="1">
    <citation type="submission" date="2021-06" db="EMBL/GenBank/DDBJ databases">
        <title>Caerostris extrusa draft genome.</title>
        <authorList>
            <person name="Kono N."/>
            <person name="Arakawa K."/>
        </authorList>
    </citation>
    <scope>NUCLEOTIDE SEQUENCE [LARGE SCALE GENOMIC DNA]</scope>
</reference>
<name>A0AAV4MGC4_CAEEX</name>